<feature type="transmembrane region" description="Helical" evidence="1">
    <location>
        <begin position="60"/>
        <end position="81"/>
    </location>
</feature>
<comment type="caution">
    <text evidence="2">The sequence shown here is derived from an EMBL/GenBank/DDBJ whole genome shotgun (WGS) entry which is preliminary data.</text>
</comment>
<dbReference type="EMBL" id="BDQX01000041">
    <property type="protein sequence ID" value="GBG06294.1"/>
    <property type="molecule type" value="Genomic_DNA"/>
</dbReference>
<organism evidence="2 3">
    <name type="scientific">Paenibacillus agaridevorans</name>
    <dbReference type="NCBI Taxonomy" id="171404"/>
    <lineage>
        <taxon>Bacteria</taxon>
        <taxon>Bacillati</taxon>
        <taxon>Bacillota</taxon>
        <taxon>Bacilli</taxon>
        <taxon>Bacillales</taxon>
        <taxon>Paenibacillaceae</taxon>
        <taxon>Paenibacillus</taxon>
    </lineage>
</organism>
<keyword evidence="1" id="KW-0812">Transmembrane</keyword>
<evidence type="ECO:0000313" key="3">
    <source>
        <dbReference type="Proteomes" id="UP000245202"/>
    </source>
</evidence>
<feature type="transmembrane region" description="Helical" evidence="1">
    <location>
        <begin position="7"/>
        <end position="25"/>
    </location>
</feature>
<evidence type="ECO:0000313" key="2">
    <source>
        <dbReference type="EMBL" id="GBG06294.1"/>
    </source>
</evidence>
<reference evidence="2 3" key="1">
    <citation type="submission" date="2017-08" db="EMBL/GenBank/DDBJ databases">
        <title>Substantial Increase in Enzyme Production by Combined Drug-Resistance Mutations in Paenibacillus agaridevorans.</title>
        <authorList>
            <person name="Tanaka Y."/>
            <person name="Funane K."/>
            <person name="Hosaka T."/>
            <person name="Shiwa Y."/>
            <person name="Fujita N."/>
            <person name="Miyazaki T."/>
            <person name="Yoshikawa H."/>
            <person name="Murakami K."/>
            <person name="Kasahara K."/>
            <person name="Inaoka T."/>
            <person name="Hiraga Y."/>
            <person name="Ochi K."/>
        </authorList>
    </citation>
    <scope>NUCLEOTIDE SEQUENCE [LARGE SCALE GENOMIC DNA]</scope>
    <source>
        <strain evidence="2 3">T-3040</strain>
    </source>
</reference>
<dbReference type="RefSeq" id="WP_246608618.1">
    <property type="nucleotide sequence ID" value="NZ_BDQX01000041.1"/>
</dbReference>
<feature type="transmembrane region" description="Helical" evidence="1">
    <location>
        <begin position="31"/>
        <end position="48"/>
    </location>
</feature>
<keyword evidence="1" id="KW-0472">Membrane</keyword>
<name>A0A2R5ESC4_9BACL</name>
<keyword evidence="1" id="KW-1133">Transmembrane helix</keyword>
<dbReference type="AlphaFoldDB" id="A0A2R5ESC4"/>
<evidence type="ECO:0000256" key="1">
    <source>
        <dbReference type="SAM" id="Phobius"/>
    </source>
</evidence>
<dbReference type="Proteomes" id="UP000245202">
    <property type="component" value="Unassembled WGS sequence"/>
</dbReference>
<sequence>MKDSVRTSFWVILYSFLAGVSLALFANIPDLIKYVFSLLALYIGIRFFRRFETVGLRVAFIVLAIVFYFLAALCYAMYVYIKDNPIPA</sequence>
<keyword evidence="3" id="KW-1185">Reference proteome</keyword>
<gene>
    <name evidence="2" type="ORF">PAT3040_00813</name>
</gene>
<protein>
    <submittedName>
        <fullName evidence="2">Uncharacterized protein</fullName>
    </submittedName>
</protein>
<proteinExistence type="predicted"/>
<accession>A0A2R5ESC4</accession>